<dbReference type="RefSeq" id="XP_002288084.1">
    <property type="nucleotide sequence ID" value="XM_002288048.1"/>
</dbReference>
<reference evidence="3 4" key="2">
    <citation type="journal article" date="2008" name="Nature">
        <title>The Phaeodactylum genome reveals the evolutionary history of diatom genomes.</title>
        <authorList>
            <person name="Bowler C."/>
            <person name="Allen A.E."/>
            <person name="Badger J.H."/>
            <person name="Grimwood J."/>
            <person name="Jabbari K."/>
            <person name="Kuo A."/>
            <person name="Maheswari U."/>
            <person name="Martens C."/>
            <person name="Maumus F."/>
            <person name="Otillar R.P."/>
            <person name="Rayko E."/>
            <person name="Salamov A."/>
            <person name="Vandepoele K."/>
            <person name="Beszteri B."/>
            <person name="Gruber A."/>
            <person name="Heijde M."/>
            <person name="Katinka M."/>
            <person name="Mock T."/>
            <person name="Valentin K."/>
            <person name="Verret F."/>
            <person name="Berges J.A."/>
            <person name="Brownlee C."/>
            <person name="Cadoret J.P."/>
            <person name="Chiovitti A."/>
            <person name="Choi C.J."/>
            <person name="Coesel S."/>
            <person name="De Martino A."/>
            <person name="Detter J.C."/>
            <person name="Durkin C."/>
            <person name="Falciatore A."/>
            <person name="Fournet J."/>
            <person name="Haruta M."/>
            <person name="Huysman M.J."/>
            <person name="Jenkins B.D."/>
            <person name="Jiroutova K."/>
            <person name="Jorgensen R.E."/>
            <person name="Joubert Y."/>
            <person name="Kaplan A."/>
            <person name="Kroger N."/>
            <person name="Kroth P.G."/>
            <person name="La Roche J."/>
            <person name="Lindquist E."/>
            <person name="Lommer M."/>
            <person name="Martin-Jezequel V."/>
            <person name="Lopez P.J."/>
            <person name="Lucas S."/>
            <person name="Mangogna M."/>
            <person name="McGinnis K."/>
            <person name="Medlin L.K."/>
            <person name="Montsant A."/>
            <person name="Oudot-Le Secq M.P."/>
            <person name="Napoli C."/>
            <person name="Obornik M."/>
            <person name="Parker M.S."/>
            <person name="Petit J.L."/>
            <person name="Porcel B.M."/>
            <person name="Poulsen N."/>
            <person name="Robison M."/>
            <person name="Rychlewski L."/>
            <person name="Rynearson T.A."/>
            <person name="Schmutz J."/>
            <person name="Shapiro H."/>
            <person name="Siaut M."/>
            <person name="Stanley M."/>
            <person name="Sussman M.R."/>
            <person name="Taylor A.R."/>
            <person name="Vardi A."/>
            <person name="von Dassow P."/>
            <person name="Vyverman W."/>
            <person name="Willis A."/>
            <person name="Wyrwicz L.S."/>
            <person name="Rokhsar D.S."/>
            <person name="Weissenbach J."/>
            <person name="Armbrust E.V."/>
            <person name="Green B.R."/>
            <person name="Van de Peer Y."/>
            <person name="Grigoriev I.V."/>
        </authorList>
    </citation>
    <scope>NUCLEOTIDE SEQUENCE [LARGE SCALE GENOMIC DNA]</scope>
    <source>
        <strain evidence="3 4">CCMP1335</strain>
    </source>
</reference>
<protein>
    <recommendedName>
        <fullName evidence="2">DUF6824 domain-containing protein</fullName>
    </recommendedName>
</protein>
<dbReference type="Pfam" id="PF20710">
    <property type="entry name" value="DUF6824"/>
    <property type="match status" value="1"/>
</dbReference>
<name>B8BVW6_THAPS</name>
<evidence type="ECO:0000259" key="2">
    <source>
        <dbReference type="Pfam" id="PF20710"/>
    </source>
</evidence>
<feature type="domain" description="DUF6824" evidence="2">
    <location>
        <begin position="19"/>
        <end position="116"/>
    </location>
</feature>
<dbReference type="eggNOG" id="ENOG502SQQZ">
    <property type="taxonomic scope" value="Eukaryota"/>
</dbReference>
<feature type="region of interest" description="Disordered" evidence="1">
    <location>
        <begin position="302"/>
        <end position="323"/>
    </location>
</feature>
<dbReference type="EMBL" id="CM000639">
    <property type="protein sequence ID" value="EED95527.1"/>
    <property type="molecule type" value="Genomic_DNA"/>
</dbReference>
<dbReference type="GeneID" id="7450472"/>
<evidence type="ECO:0000313" key="4">
    <source>
        <dbReference type="Proteomes" id="UP000001449"/>
    </source>
</evidence>
<organism evidence="3 4">
    <name type="scientific">Thalassiosira pseudonana</name>
    <name type="common">Marine diatom</name>
    <name type="synonym">Cyclotella nana</name>
    <dbReference type="NCBI Taxonomy" id="35128"/>
    <lineage>
        <taxon>Eukaryota</taxon>
        <taxon>Sar</taxon>
        <taxon>Stramenopiles</taxon>
        <taxon>Ochrophyta</taxon>
        <taxon>Bacillariophyta</taxon>
        <taxon>Coscinodiscophyceae</taxon>
        <taxon>Thalassiosirophycidae</taxon>
        <taxon>Thalassiosirales</taxon>
        <taxon>Thalassiosiraceae</taxon>
        <taxon>Thalassiosira</taxon>
    </lineage>
</organism>
<feature type="compositionally biased region" description="Polar residues" evidence="1">
    <location>
        <begin position="230"/>
        <end position="239"/>
    </location>
</feature>
<feature type="region of interest" description="Disordered" evidence="1">
    <location>
        <begin position="230"/>
        <end position="255"/>
    </location>
</feature>
<proteinExistence type="predicted"/>
<evidence type="ECO:0000256" key="1">
    <source>
        <dbReference type="SAM" id="MobiDB-lite"/>
    </source>
</evidence>
<sequence length="559" mass="61180">MSTTEPSALTGVTVILENDIVCGRGGAALKHSGNLAYRKIVNLNKTLYATCLKAEKLRISKSIVAAIREVNGRFLEREDGKISTTLEEVDGDGNPVKWKDIGDRRAIEKTSQALREGQPKLLKKLKGMEVGEGVANDNNQGMGIQINMPMGQQQQQQHHQQQMMNPYQYDQANAYNGQQTMQYNNYNNMNYNSAYPQGDPMAAATAAQMQSQMPVQNLRQEHSFNLNEITNSQGSTQHPTMHDSWGDDDPNPLPYNKHSSIDMEFSDQMQLLSALGMENKRESLNSNRSDDGTRLSFLSIGSLTTGSQQGGGTAQPPRGPKRASVTFDVKGRPNLSHLKKSSFGLDSSLMSINSHMSDLSLFETQSLDSAMDVAEREAELLLLGDFDWDNEMTKTGSEFAVTDAVLQTMPPMAVGSGSMDTATNQVGARRSILRRSSRWAQNAFPPAALAEGPDPGMLFTSTFDSKPGGVNSGTDVSGLMGGRRKSVIAFEVRAERRPSMRLSTCSMLTDMSGLFRRDLGSTLSIQSVDIRDLIDMDDDDEDLLDDEKPAAEAVPQQAG</sequence>
<feature type="region of interest" description="Disordered" evidence="1">
    <location>
        <begin position="538"/>
        <end position="559"/>
    </location>
</feature>
<dbReference type="InParanoid" id="B8BVW6"/>
<dbReference type="Proteomes" id="UP000001449">
    <property type="component" value="Chromosome 2"/>
</dbReference>
<gene>
    <name evidence="3" type="ORF">THAPSDRAFT_21548</name>
</gene>
<evidence type="ECO:0000313" key="3">
    <source>
        <dbReference type="EMBL" id="EED95527.1"/>
    </source>
</evidence>
<dbReference type="InterPro" id="IPR049227">
    <property type="entry name" value="DUF6824"/>
</dbReference>
<dbReference type="KEGG" id="tps:THAPSDRAFT_21548"/>
<dbReference type="HOGENOM" id="CLU_487944_0_0_1"/>
<dbReference type="OMA" id="MANDIIC"/>
<reference evidence="3 4" key="1">
    <citation type="journal article" date="2004" name="Science">
        <title>The genome of the diatom Thalassiosira pseudonana: ecology, evolution, and metabolism.</title>
        <authorList>
            <person name="Armbrust E.V."/>
            <person name="Berges J.A."/>
            <person name="Bowler C."/>
            <person name="Green B.R."/>
            <person name="Martinez D."/>
            <person name="Putnam N.H."/>
            <person name="Zhou S."/>
            <person name="Allen A.E."/>
            <person name="Apt K.E."/>
            <person name="Bechner M."/>
            <person name="Brzezinski M.A."/>
            <person name="Chaal B.K."/>
            <person name="Chiovitti A."/>
            <person name="Davis A.K."/>
            <person name="Demarest M.S."/>
            <person name="Detter J.C."/>
            <person name="Glavina T."/>
            <person name="Goodstein D."/>
            <person name="Hadi M.Z."/>
            <person name="Hellsten U."/>
            <person name="Hildebrand M."/>
            <person name="Jenkins B.D."/>
            <person name="Jurka J."/>
            <person name="Kapitonov V.V."/>
            <person name="Kroger N."/>
            <person name="Lau W.W."/>
            <person name="Lane T.W."/>
            <person name="Larimer F.W."/>
            <person name="Lippmeier J.C."/>
            <person name="Lucas S."/>
            <person name="Medina M."/>
            <person name="Montsant A."/>
            <person name="Obornik M."/>
            <person name="Parker M.S."/>
            <person name="Palenik B."/>
            <person name="Pazour G.J."/>
            <person name="Richardson P.M."/>
            <person name="Rynearson T.A."/>
            <person name="Saito M.A."/>
            <person name="Schwartz D.C."/>
            <person name="Thamatrakoln K."/>
            <person name="Valentin K."/>
            <person name="Vardi A."/>
            <person name="Wilkerson F.P."/>
            <person name="Rokhsar D.S."/>
        </authorList>
    </citation>
    <scope>NUCLEOTIDE SEQUENCE [LARGE SCALE GENOMIC DNA]</scope>
    <source>
        <strain evidence="3 4">CCMP1335</strain>
    </source>
</reference>
<dbReference type="AlphaFoldDB" id="B8BVW6"/>
<dbReference type="PaxDb" id="35128-Thaps21548"/>
<keyword evidence="4" id="KW-1185">Reference proteome</keyword>
<accession>B8BVW6</accession>